<feature type="region of interest" description="Disordered" evidence="1">
    <location>
        <begin position="207"/>
        <end position="247"/>
    </location>
</feature>
<feature type="region of interest" description="Disordered" evidence="1">
    <location>
        <begin position="1"/>
        <end position="183"/>
    </location>
</feature>
<sequence>MEKSRSRSPSSLKEVLNMKGVGAKAPKLMEKSRSRSPSSLKEVLNMKEVGEKAPRRMVKSRSRSRSSLNSLKEVPKAQGVGAKAPKLMEKSRSRSPSSLKEVLNMKVEEKPRQILKSRSNSRASLKNMRDTDSKESLELSDSMSTIEESSRSNSAPIMPYIPEENEAETTLTPEEASPESPPYLSEYARSLRKSMSRRRSIHADPVPLVNRPFRPYATPYLNERPTLKRKRSPSPVDETNANTVKRSRSYLGRLVGLFRSESNGDTNKDDDTSMGCAIM</sequence>
<dbReference type="AlphaFoldDB" id="A0A9P0DK96"/>
<evidence type="ECO:0000256" key="1">
    <source>
        <dbReference type="SAM" id="MobiDB-lite"/>
    </source>
</evidence>
<evidence type="ECO:0000313" key="2">
    <source>
        <dbReference type="EMBL" id="CAH1122533.1"/>
    </source>
</evidence>
<protein>
    <submittedName>
        <fullName evidence="2">Uncharacterized protein</fullName>
    </submittedName>
</protein>
<organism evidence="2 3">
    <name type="scientific">Ceutorhynchus assimilis</name>
    <name type="common">cabbage seed weevil</name>
    <dbReference type="NCBI Taxonomy" id="467358"/>
    <lineage>
        <taxon>Eukaryota</taxon>
        <taxon>Metazoa</taxon>
        <taxon>Ecdysozoa</taxon>
        <taxon>Arthropoda</taxon>
        <taxon>Hexapoda</taxon>
        <taxon>Insecta</taxon>
        <taxon>Pterygota</taxon>
        <taxon>Neoptera</taxon>
        <taxon>Endopterygota</taxon>
        <taxon>Coleoptera</taxon>
        <taxon>Polyphaga</taxon>
        <taxon>Cucujiformia</taxon>
        <taxon>Curculionidae</taxon>
        <taxon>Ceutorhynchinae</taxon>
        <taxon>Ceutorhynchus</taxon>
    </lineage>
</organism>
<accession>A0A9P0DK96</accession>
<feature type="compositionally biased region" description="Basic and acidic residues" evidence="1">
    <location>
        <begin position="127"/>
        <end position="137"/>
    </location>
</feature>
<dbReference type="EMBL" id="OU892277">
    <property type="protein sequence ID" value="CAH1122533.1"/>
    <property type="molecule type" value="Genomic_DNA"/>
</dbReference>
<feature type="compositionally biased region" description="Basic and acidic residues" evidence="1">
    <location>
        <begin position="44"/>
        <end position="54"/>
    </location>
</feature>
<name>A0A9P0DK96_9CUCU</name>
<dbReference type="Proteomes" id="UP001152799">
    <property type="component" value="Chromosome 1"/>
</dbReference>
<feature type="region of interest" description="Disordered" evidence="1">
    <location>
        <begin position="260"/>
        <end position="279"/>
    </location>
</feature>
<evidence type="ECO:0000313" key="3">
    <source>
        <dbReference type="Proteomes" id="UP001152799"/>
    </source>
</evidence>
<reference evidence="2" key="1">
    <citation type="submission" date="2022-01" db="EMBL/GenBank/DDBJ databases">
        <authorList>
            <person name="King R."/>
        </authorList>
    </citation>
    <scope>NUCLEOTIDE SEQUENCE</scope>
</reference>
<feature type="compositionally biased region" description="Polar residues" evidence="1">
    <location>
        <begin position="139"/>
        <end position="155"/>
    </location>
</feature>
<feature type="compositionally biased region" description="Basic residues" evidence="1">
    <location>
        <begin position="55"/>
        <end position="64"/>
    </location>
</feature>
<proteinExistence type="predicted"/>
<gene>
    <name evidence="2" type="ORF">CEUTPL_LOCUS1590</name>
</gene>
<keyword evidence="3" id="KW-1185">Reference proteome</keyword>